<name>D2W485_NAEGR</name>
<dbReference type="SMART" id="SM00671">
    <property type="entry name" value="SEL1"/>
    <property type="match status" value="6"/>
</dbReference>
<dbReference type="PANTHER" id="PTHR11102:SF160">
    <property type="entry name" value="ERAD-ASSOCIATED E3 UBIQUITIN-PROTEIN LIGASE COMPONENT HRD3"/>
    <property type="match status" value="1"/>
</dbReference>
<evidence type="ECO:0000256" key="2">
    <source>
        <dbReference type="SAM" id="MobiDB-lite"/>
    </source>
</evidence>
<dbReference type="STRING" id="5762.D2W485"/>
<dbReference type="RefSeq" id="XP_002668857.1">
    <property type="nucleotide sequence ID" value="XM_002668811.1"/>
</dbReference>
<feature type="region of interest" description="Disordered" evidence="2">
    <location>
        <begin position="1"/>
        <end position="35"/>
    </location>
</feature>
<evidence type="ECO:0000313" key="4">
    <source>
        <dbReference type="Proteomes" id="UP000006671"/>
    </source>
</evidence>
<evidence type="ECO:0000313" key="3">
    <source>
        <dbReference type="EMBL" id="EFC36113.1"/>
    </source>
</evidence>
<dbReference type="InParanoid" id="D2W485"/>
<gene>
    <name evidence="3" type="ORF">NAEGRDRAFT_76213</name>
</gene>
<feature type="compositionally biased region" description="Acidic residues" evidence="2">
    <location>
        <begin position="12"/>
        <end position="26"/>
    </location>
</feature>
<accession>D2W485</accession>
<dbReference type="VEuPathDB" id="AmoebaDB:NAEGRDRAFT_76213"/>
<dbReference type="EMBL" id="GG738941">
    <property type="protein sequence ID" value="EFC36113.1"/>
    <property type="molecule type" value="Genomic_DNA"/>
</dbReference>
<dbReference type="InterPro" id="IPR050767">
    <property type="entry name" value="Sel1_AlgK"/>
</dbReference>
<dbReference type="Pfam" id="PF08238">
    <property type="entry name" value="Sel1"/>
    <property type="match status" value="6"/>
</dbReference>
<dbReference type="SUPFAM" id="SSF81901">
    <property type="entry name" value="HCP-like"/>
    <property type="match status" value="1"/>
</dbReference>
<dbReference type="InterPro" id="IPR006597">
    <property type="entry name" value="Sel1-like"/>
</dbReference>
<dbReference type="GeneID" id="8860447"/>
<comment type="similarity">
    <text evidence="1">Belongs to the sel-1 family.</text>
</comment>
<dbReference type="Proteomes" id="UP000006671">
    <property type="component" value="Unassembled WGS sequence"/>
</dbReference>
<dbReference type="OrthoDB" id="64419at2759"/>
<dbReference type="KEGG" id="ngr:NAEGRDRAFT_76213"/>
<proteinExistence type="inferred from homology"/>
<reference evidence="3 4" key="1">
    <citation type="journal article" date="2010" name="Cell">
        <title>The genome of Naegleria gruberi illuminates early eukaryotic versatility.</title>
        <authorList>
            <person name="Fritz-Laylin L.K."/>
            <person name="Prochnik S.E."/>
            <person name="Ginger M.L."/>
            <person name="Dacks J.B."/>
            <person name="Carpenter M.L."/>
            <person name="Field M.C."/>
            <person name="Kuo A."/>
            <person name="Paredez A."/>
            <person name="Chapman J."/>
            <person name="Pham J."/>
            <person name="Shu S."/>
            <person name="Neupane R."/>
            <person name="Cipriano M."/>
            <person name="Mancuso J."/>
            <person name="Tu H."/>
            <person name="Salamov A."/>
            <person name="Lindquist E."/>
            <person name="Shapiro H."/>
            <person name="Lucas S."/>
            <person name="Grigoriev I.V."/>
            <person name="Cande W.Z."/>
            <person name="Fulton C."/>
            <person name="Rokhsar D.S."/>
            <person name="Dawson S.C."/>
        </authorList>
    </citation>
    <scope>NUCLEOTIDE SEQUENCE [LARGE SCALE GENOMIC DNA]</scope>
    <source>
        <strain evidence="3 4">NEG-M</strain>
    </source>
</reference>
<dbReference type="eggNOG" id="KOG1550">
    <property type="taxonomic scope" value="Eukaryota"/>
</dbReference>
<dbReference type="Gene3D" id="1.25.40.10">
    <property type="entry name" value="Tetratricopeptide repeat domain"/>
    <property type="match status" value="1"/>
</dbReference>
<dbReference type="AlphaFoldDB" id="D2W485"/>
<evidence type="ECO:0000256" key="1">
    <source>
        <dbReference type="ARBA" id="ARBA00038101"/>
    </source>
</evidence>
<dbReference type="InterPro" id="IPR011990">
    <property type="entry name" value="TPR-like_helical_dom_sf"/>
</dbReference>
<protein>
    <submittedName>
        <fullName evidence="3">Predicted protein</fullName>
    </submittedName>
</protein>
<sequence>MIRSHQEIANSEIDEEQLNSDQTNDDNDPKVQPKSKKIIRVDIRSSDGTSYHSLGCKCKDEKDYGKAFEWFTKGAEQGCAESTYKIGYFYANGLEVDTDYSKAMEWYLKAAEMGFTKPIVQIGYLYFFGKGVEQDYVEALKWFLKAVEKGSAEAYVSMGNLYSKGTGVERDLSKAMEWYLKAAENGCSTAQFNIGRSYYFGFGVERNYSKAVEWYLKAAENGNTSAQFKVGFLFETGKGIEKNFKKEVFWKSKYFNTDNFTFIEDPYDQFAIQNFTPAGLCDEKEIEEDSIMEEVIIRFEERDFTIVHKYLKSCKYLTTMMNSNWKDFNLKEQNCIVLDLRSVQNQIFQTQENTNHIQIFENYVEYLTNNAIPNDFDMKLKLIELSKYLQDDSCILKIVNQSSILMRLYFLFKFENIEPVHLAIASCFVMGDLFTTMNDLSPNSIETLLNEIELSPMGKKKILDVLVNNKFPNSVIFSK</sequence>
<keyword evidence="4" id="KW-1185">Reference proteome</keyword>
<organism evidence="4">
    <name type="scientific">Naegleria gruberi</name>
    <name type="common">Amoeba</name>
    <dbReference type="NCBI Taxonomy" id="5762"/>
    <lineage>
        <taxon>Eukaryota</taxon>
        <taxon>Discoba</taxon>
        <taxon>Heterolobosea</taxon>
        <taxon>Tetramitia</taxon>
        <taxon>Eutetramitia</taxon>
        <taxon>Vahlkampfiidae</taxon>
        <taxon>Naegleria</taxon>
    </lineage>
</organism>
<dbReference type="PANTHER" id="PTHR11102">
    <property type="entry name" value="SEL-1-LIKE PROTEIN"/>
    <property type="match status" value="1"/>
</dbReference>